<keyword evidence="1 2" id="KW-0808">Transferase</keyword>
<evidence type="ECO:0000313" key="2">
    <source>
        <dbReference type="EMBL" id="PRQ22954.1"/>
    </source>
</evidence>
<keyword evidence="3" id="KW-1185">Reference proteome</keyword>
<comment type="caution">
    <text evidence="2">The sequence shown here is derived from an EMBL/GenBank/DDBJ whole genome shotgun (WGS) entry which is preliminary data.</text>
</comment>
<organism evidence="2 3">
    <name type="scientific">Rosa chinensis</name>
    <name type="common">China rose</name>
    <dbReference type="NCBI Taxonomy" id="74649"/>
    <lineage>
        <taxon>Eukaryota</taxon>
        <taxon>Viridiplantae</taxon>
        <taxon>Streptophyta</taxon>
        <taxon>Embryophyta</taxon>
        <taxon>Tracheophyta</taxon>
        <taxon>Spermatophyta</taxon>
        <taxon>Magnoliopsida</taxon>
        <taxon>eudicotyledons</taxon>
        <taxon>Gunneridae</taxon>
        <taxon>Pentapetalae</taxon>
        <taxon>rosids</taxon>
        <taxon>fabids</taxon>
        <taxon>Rosales</taxon>
        <taxon>Rosaceae</taxon>
        <taxon>Rosoideae</taxon>
        <taxon>Rosoideae incertae sedis</taxon>
        <taxon>Rosa</taxon>
    </lineage>
</organism>
<name>A0A2P6PLZ7_ROSCH</name>
<protein>
    <submittedName>
        <fullName evidence="2">Putative flavonol 3-O-glucosyltransferase</fullName>
        <ecNumber evidence="2">2.4.1.91</ecNumber>
    </submittedName>
</protein>
<proteinExistence type="predicted"/>
<accession>A0A2P6PLZ7</accession>
<keyword evidence="2" id="KW-0328">Glycosyltransferase</keyword>
<reference evidence="2 3" key="1">
    <citation type="journal article" date="2018" name="Nat. Genet.">
        <title>The Rosa genome provides new insights in the design of modern roses.</title>
        <authorList>
            <person name="Bendahmane M."/>
        </authorList>
    </citation>
    <scope>NUCLEOTIDE SEQUENCE [LARGE SCALE GENOMIC DNA]</scope>
    <source>
        <strain evidence="3">cv. Old Blush</strain>
    </source>
</reference>
<gene>
    <name evidence="2" type="ORF">RchiOBHm_Chr6g0255921</name>
</gene>
<dbReference type="SUPFAM" id="SSF53756">
    <property type="entry name" value="UDP-Glycosyltransferase/glycogen phosphorylase"/>
    <property type="match status" value="1"/>
</dbReference>
<dbReference type="EMBL" id="PDCK01000044">
    <property type="protein sequence ID" value="PRQ22954.1"/>
    <property type="molecule type" value="Genomic_DNA"/>
</dbReference>
<dbReference type="PANTHER" id="PTHR48045">
    <property type="entry name" value="UDP-GLYCOSYLTRANSFERASE 72B1"/>
    <property type="match status" value="1"/>
</dbReference>
<dbReference type="AlphaFoldDB" id="A0A2P6PLZ7"/>
<dbReference type="PANTHER" id="PTHR48045:SF37">
    <property type="entry name" value="UDP-GLYCOSYLTRANSFERASE 92A1-LIKE"/>
    <property type="match status" value="1"/>
</dbReference>
<dbReference type="Pfam" id="PF00201">
    <property type="entry name" value="UDPGT"/>
    <property type="match status" value="1"/>
</dbReference>
<sequence length="262" mass="29622">MFTLYATLSVMINQPHKKLLSETESIVIPGFGDEIKMTGNQIADFFKLYDDAEFTKFLKAGLEHEEMSYGAAEERAKRGLVESSAAEQHQCLKWLDSKKPNSVVYVCFRSMINLAGCQLLEIAAGLEASGQDFIWVVKKQKKEIEEWWPEGFGKRMEGKGLIIRDWAPQALILEHEAVGAFLFIIKLVTQILCVRVVVGAEKRVSFVDRSLKSEARVKREAIERAKTRIMVGDDVEEMRNRVKVLGEMTNKAIEEGGSSFQI</sequence>
<dbReference type="Gene3D" id="3.40.50.2000">
    <property type="entry name" value="Glycogen Phosphorylase B"/>
    <property type="match status" value="3"/>
</dbReference>
<dbReference type="Proteomes" id="UP000238479">
    <property type="component" value="Chromosome 6"/>
</dbReference>
<dbReference type="Gramene" id="PRQ22954">
    <property type="protein sequence ID" value="PRQ22954"/>
    <property type="gene ID" value="RchiOBHm_Chr6g0255921"/>
</dbReference>
<dbReference type="GO" id="GO:0047893">
    <property type="term" value="F:flavonol 3-O-glucosyltransferase activity"/>
    <property type="evidence" value="ECO:0007669"/>
    <property type="project" value="UniProtKB-EC"/>
</dbReference>
<dbReference type="STRING" id="74649.A0A2P6PLZ7"/>
<evidence type="ECO:0000256" key="1">
    <source>
        <dbReference type="ARBA" id="ARBA00022679"/>
    </source>
</evidence>
<dbReference type="EC" id="2.4.1.91" evidence="2"/>
<dbReference type="InterPro" id="IPR002213">
    <property type="entry name" value="UDP_glucos_trans"/>
</dbReference>
<evidence type="ECO:0000313" key="3">
    <source>
        <dbReference type="Proteomes" id="UP000238479"/>
    </source>
</evidence>